<keyword evidence="2" id="KW-1185">Reference proteome</keyword>
<comment type="caution">
    <text evidence="1">The sequence shown here is derived from an EMBL/GenBank/DDBJ whole genome shotgun (WGS) entry which is preliminary data.</text>
</comment>
<dbReference type="Pfam" id="PF13366">
    <property type="entry name" value="PDDEXK_3"/>
    <property type="match status" value="1"/>
</dbReference>
<sequence>MDNEVWYKLECLQIQRAVFNVYKNMGRGHQVTDYKASLIDEFSKLGIPFTEQPQPNHCQLEKFNEPYSPHFICHGIIAVKIKVLPATHHEHKTRIGNYLKASKTRLGILANFGCHPRATVEKFAL</sequence>
<reference evidence="1 2" key="1">
    <citation type="submission" date="2018-02" db="EMBL/GenBank/DDBJ databases">
        <title>Solimicrobium silvestre gen. nov., sp. nov., isolated from alpine forest soil.</title>
        <authorList>
            <person name="Margesin R."/>
            <person name="Albuquerque L."/>
            <person name="Zhang D.-C."/>
            <person name="Froufe H.J.C."/>
            <person name="Severino R."/>
            <person name="Roxo I."/>
            <person name="Egas C."/>
            <person name="Da Costa M.S."/>
        </authorList>
    </citation>
    <scope>NUCLEOTIDE SEQUENCE [LARGE SCALE GENOMIC DNA]</scope>
    <source>
        <strain evidence="1 2">S20-91</strain>
    </source>
</reference>
<dbReference type="EMBL" id="PUGF01000001">
    <property type="protein sequence ID" value="PRC95051.1"/>
    <property type="molecule type" value="Genomic_DNA"/>
</dbReference>
<dbReference type="RefSeq" id="WP_105529955.1">
    <property type="nucleotide sequence ID" value="NZ_PUGF01000001.1"/>
</dbReference>
<name>A0A2S9H533_9BURK</name>
<gene>
    <name evidence="1" type="ORF">S2091_0246</name>
</gene>
<organism evidence="1 2">
    <name type="scientific">Solimicrobium silvestre</name>
    <dbReference type="NCBI Taxonomy" id="2099400"/>
    <lineage>
        <taxon>Bacteria</taxon>
        <taxon>Pseudomonadati</taxon>
        <taxon>Pseudomonadota</taxon>
        <taxon>Betaproteobacteria</taxon>
        <taxon>Burkholderiales</taxon>
        <taxon>Oxalobacteraceae</taxon>
        <taxon>Solimicrobium</taxon>
    </lineage>
</organism>
<protein>
    <submittedName>
        <fullName evidence="1">GxxExxY: GxxExxY protein</fullName>
    </submittedName>
</protein>
<dbReference type="OrthoDB" id="9798792at2"/>
<proteinExistence type="predicted"/>
<dbReference type="Proteomes" id="UP000237839">
    <property type="component" value="Unassembled WGS sequence"/>
</dbReference>
<dbReference type="AlphaFoldDB" id="A0A2S9H533"/>
<dbReference type="NCBIfam" id="TIGR04256">
    <property type="entry name" value="GxxExxY"/>
    <property type="match status" value="1"/>
</dbReference>
<dbReference type="InterPro" id="IPR026350">
    <property type="entry name" value="GxxExxY"/>
</dbReference>
<evidence type="ECO:0000313" key="1">
    <source>
        <dbReference type="EMBL" id="PRC95051.1"/>
    </source>
</evidence>
<accession>A0A2S9H533</accession>
<evidence type="ECO:0000313" key="2">
    <source>
        <dbReference type="Proteomes" id="UP000237839"/>
    </source>
</evidence>